<accession>A0A2T7NXD3</accession>
<evidence type="ECO:0000256" key="1">
    <source>
        <dbReference type="SAM" id="MobiDB-lite"/>
    </source>
</evidence>
<dbReference type="STRING" id="400727.A0A2T7NXD3"/>
<protein>
    <recommendedName>
        <fullName evidence="4">Cell death regulator Aven</fullName>
    </recommendedName>
</protein>
<reference evidence="2 3" key="1">
    <citation type="submission" date="2018-04" db="EMBL/GenBank/DDBJ databases">
        <title>The genome of golden apple snail Pomacea canaliculata provides insight into stress tolerance and invasive adaptation.</title>
        <authorList>
            <person name="Liu C."/>
            <person name="Liu B."/>
            <person name="Ren Y."/>
            <person name="Zhang Y."/>
            <person name="Wang H."/>
            <person name="Li S."/>
            <person name="Jiang F."/>
            <person name="Yin L."/>
            <person name="Zhang G."/>
            <person name="Qian W."/>
            <person name="Fan W."/>
        </authorList>
    </citation>
    <scope>NUCLEOTIDE SEQUENCE [LARGE SCALE GENOMIC DNA]</scope>
    <source>
        <strain evidence="2">SZHN2017</strain>
        <tissue evidence="2">Muscle</tissue>
    </source>
</reference>
<comment type="caution">
    <text evidence="2">The sequence shown here is derived from an EMBL/GenBank/DDBJ whole genome shotgun (WGS) entry which is preliminary data.</text>
</comment>
<feature type="region of interest" description="Disordered" evidence="1">
    <location>
        <begin position="216"/>
        <end position="237"/>
    </location>
</feature>
<dbReference type="PANTHER" id="PTHR16524">
    <property type="entry name" value="CELL DEATH REGULATOR AVEN"/>
    <property type="match status" value="1"/>
</dbReference>
<keyword evidence="3" id="KW-1185">Reference proteome</keyword>
<evidence type="ECO:0008006" key="4">
    <source>
        <dbReference type="Google" id="ProtNLM"/>
    </source>
</evidence>
<evidence type="ECO:0000313" key="3">
    <source>
        <dbReference type="Proteomes" id="UP000245119"/>
    </source>
</evidence>
<dbReference type="InterPro" id="IPR026187">
    <property type="entry name" value="Aven"/>
</dbReference>
<feature type="region of interest" description="Disordered" evidence="1">
    <location>
        <begin position="1"/>
        <end position="88"/>
    </location>
</feature>
<name>A0A2T7NXD3_POMCA</name>
<dbReference type="EMBL" id="PZQS01000008">
    <property type="protein sequence ID" value="PVD25819.1"/>
    <property type="molecule type" value="Genomic_DNA"/>
</dbReference>
<feature type="compositionally biased region" description="Polar residues" evidence="1">
    <location>
        <begin position="33"/>
        <end position="56"/>
    </location>
</feature>
<dbReference type="OrthoDB" id="6121557at2759"/>
<dbReference type="AlphaFoldDB" id="A0A2T7NXD3"/>
<proteinExistence type="predicted"/>
<gene>
    <name evidence="2" type="ORF">C0Q70_13482</name>
</gene>
<sequence length="359" mass="39444">MRPDEHKKKRSAQYQKKHGKARGKDESEGKPSQKPSKGTLTSSKNDSSCHVSSGSTRGKPKDKTSKAADLPSSDSDGEVKVDGEPKRTYRKREVLSNWAKYDLPSADEASTQAEPKGEDFNKLLASAGHPVTHFRFKEEQAWEEDSDERECTSEYAVQLLTLDCAQLASSLACIPLYRQLHLDTHIFTPSQILSMDSLAAKHRETYMKICSASSSSQSLCSKPSLEPDEAASNSSANVIEKTDSQYFRGGSVDISVNILHKEGVDLSKNTNSASLLDNDEGREANTPKNKLLTGANAKKNVEKQSIGCKRTLDEELDDLLDNDSVQATNQGQSKLVESVKGTIKESDELEDWLDSVLDS</sequence>
<feature type="compositionally biased region" description="Basic and acidic residues" evidence="1">
    <location>
        <begin position="77"/>
        <end position="88"/>
    </location>
</feature>
<dbReference type="Proteomes" id="UP000245119">
    <property type="component" value="Linkage Group LG8"/>
</dbReference>
<feature type="compositionally biased region" description="Basic residues" evidence="1">
    <location>
        <begin position="7"/>
        <end position="21"/>
    </location>
</feature>
<dbReference type="GO" id="GO:0010972">
    <property type="term" value="P:negative regulation of G2/M transition of mitotic cell cycle"/>
    <property type="evidence" value="ECO:0007669"/>
    <property type="project" value="TreeGrafter"/>
</dbReference>
<feature type="region of interest" description="Disordered" evidence="1">
    <location>
        <begin position="269"/>
        <end position="288"/>
    </location>
</feature>
<dbReference type="PANTHER" id="PTHR16524:SF2">
    <property type="entry name" value="CELL DEATH REGULATOR AVEN"/>
    <property type="match status" value="1"/>
</dbReference>
<evidence type="ECO:0000313" key="2">
    <source>
        <dbReference type="EMBL" id="PVD25819.1"/>
    </source>
</evidence>
<organism evidence="2 3">
    <name type="scientific">Pomacea canaliculata</name>
    <name type="common">Golden apple snail</name>
    <dbReference type="NCBI Taxonomy" id="400727"/>
    <lineage>
        <taxon>Eukaryota</taxon>
        <taxon>Metazoa</taxon>
        <taxon>Spiralia</taxon>
        <taxon>Lophotrochozoa</taxon>
        <taxon>Mollusca</taxon>
        <taxon>Gastropoda</taxon>
        <taxon>Caenogastropoda</taxon>
        <taxon>Architaenioglossa</taxon>
        <taxon>Ampullarioidea</taxon>
        <taxon>Ampullariidae</taxon>
        <taxon>Pomacea</taxon>
    </lineage>
</organism>
<feature type="compositionally biased region" description="Basic and acidic residues" evidence="1">
    <location>
        <begin position="22"/>
        <end position="31"/>
    </location>
</feature>